<dbReference type="Gene3D" id="3.40.50.720">
    <property type="entry name" value="NAD(P)-binding Rossmann-like Domain"/>
    <property type="match status" value="1"/>
</dbReference>
<dbReference type="InterPro" id="IPR036291">
    <property type="entry name" value="NAD(P)-bd_dom_sf"/>
</dbReference>
<dbReference type="STRING" id="29364.SAMN04487772_12817"/>
<dbReference type="RefSeq" id="WP_092478736.1">
    <property type="nucleotide sequence ID" value="NZ_FOHN01000028.1"/>
</dbReference>
<dbReference type="Pfam" id="PF01118">
    <property type="entry name" value="Semialdhyde_dh"/>
    <property type="match status" value="1"/>
</dbReference>
<dbReference type="Proteomes" id="UP000199800">
    <property type="component" value="Unassembled WGS sequence"/>
</dbReference>
<keyword evidence="5 6" id="KW-0560">Oxidoreductase</keyword>
<comment type="subcellular location">
    <subcellularLocation>
        <location evidence="6">Cytoplasm</location>
    </subcellularLocation>
</comment>
<evidence type="ECO:0000256" key="5">
    <source>
        <dbReference type="ARBA" id="ARBA00023002"/>
    </source>
</evidence>
<dbReference type="CDD" id="cd23935">
    <property type="entry name" value="AGPR_2_C"/>
    <property type="match status" value="1"/>
</dbReference>
<dbReference type="GO" id="GO:0051287">
    <property type="term" value="F:NAD binding"/>
    <property type="evidence" value="ECO:0007669"/>
    <property type="project" value="InterPro"/>
</dbReference>
<reference evidence="8 9" key="1">
    <citation type="submission" date="2016-10" db="EMBL/GenBank/DDBJ databases">
        <authorList>
            <person name="de Groot N.N."/>
        </authorList>
    </citation>
    <scope>NUCLEOTIDE SEQUENCE [LARGE SCALE GENOMIC DNA]</scope>
    <source>
        <strain evidence="8 9">DSM 1801</strain>
    </source>
</reference>
<evidence type="ECO:0000313" key="8">
    <source>
        <dbReference type="EMBL" id="SET53349.1"/>
    </source>
</evidence>
<comment type="function">
    <text evidence="6">Catalyzes the NADPH-dependent reduction of N-acetyl-5-glutamyl phosphate to yield N-acetyl-L-glutamate 5-semialdehyde.</text>
</comment>
<proteinExistence type="inferred from homology"/>
<evidence type="ECO:0000259" key="7">
    <source>
        <dbReference type="SMART" id="SM00859"/>
    </source>
</evidence>
<keyword evidence="4 6" id="KW-0521">NADP</keyword>
<dbReference type="AlphaFoldDB" id="A0A1I0F8A7"/>
<keyword evidence="2 6" id="KW-0055">Arginine biosynthesis</keyword>
<feature type="active site" evidence="6">
    <location>
        <position position="116"/>
    </location>
</feature>
<dbReference type="SMART" id="SM00859">
    <property type="entry name" value="Semialdhyde_dh"/>
    <property type="match status" value="1"/>
</dbReference>
<evidence type="ECO:0000256" key="2">
    <source>
        <dbReference type="ARBA" id="ARBA00022571"/>
    </source>
</evidence>
<dbReference type="GO" id="GO:0006526">
    <property type="term" value="P:L-arginine biosynthetic process"/>
    <property type="evidence" value="ECO:0007669"/>
    <property type="project" value="UniProtKB-UniRule"/>
</dbReference>
<evidence type="ECO:0000256" key="6">
    <source>
        <dbReference type="HAMAP-Rule" id="MF_01110"/>
    </source>
</evidence>
<dbReference type="EC" id="1.2.1.38" evidence="6"/>
<dbReference type="Pfam" id="PF22698">
    <property type="entry name" value="Semialdhyde_dhC_1"/>
    <property type="match status" value="1"/>
</dbReference>
<evidence type="ECO:0000256" key="4">
    <source>
        <dbReference type="ARBA" id="ARBA00022857"/>
    </source>
</evidence>
<dbReference type="InterPro" id="IPR058924">
    <property type="entry name" value="AGPR_dimerisation_dom"/>
</dbReference>
<feature type="domain" description="Semialdehyde dehydrogenase NAD-binding" evidence="7">
    <location>
        <begin position="4"/>
        <end position="105"/>
    </location>
</feature>
<keyword evidence="9" id="KW-1185">Reference proteome</keyword>
<dbReference type="GO" id="GO:0003942">
    <property type="term" value="F:N-acetyl-gamma-glutamyl-phosphate reductase activity"/>
    <property type="evidence" value="ECO:0007669"/>
    <property type="project" value="UniProtKB-UniRule"/>
</dbReference>
<evidence type="ECO:0000256" key="3">
    <source>
        <dbReference type="ARBA" id="ARBA00022605"/>
    </source>
</evidence>
<name>A0A1I0F8A7_9FIRM</name>
<gene>
    <name evidence="6" type="primary">argC</name>
    <name evidence="8" type="ORF">SAMN04487772_12817</name>
</gene>
<sequence>MKKKVFIDGSSGTTGLRIFERFRVRDDVELIEIDEAVRKDPQVKKKLMNEADIVFLCLPDDAARESVALIDNENVIVLDTSTAHRTSPDWTYGIPELNAGQREKIRNAKRIAVPGCYATGFISMCNPLVAGGIMPADYPVVTYAVSGYSGAGKKAIAQYEAAERETELDAPRVYALTQQHKHLNEMQKITGLENKPIFTPMVCDYYSGMVVCLPLYSKMLSGNQTPESIHTYLSDYYKDQQFIRVMPFGKEADTNGFLSGNSRSGWDGLDIYVTGNEDRIQITACFDNLGKGASGAAIQCMNIVLGCEEAKGLNL</sequence>
<dbReference type="SUPFAM" id="SSF55347">
    <property type="entry name" value="Glyceraldehyde-3-phosphate dehydrogenase-like, C-terminal domain"/>
    <property type="match status" value="1"/>
</dbReference>
<keyword evidence="1 6" id="KW-0963">Cytoplasm</keyword>
<evidence type="ECO:0000256" key="1">
    <source>
        <dbReference type="ARBA" id="ARBA00022490"/>
    </source>
</evidence>
<dbReference type="Gene3D" id="3.30.360.10">
    <property type="entry name" value="Dihydrodipicolinate Reductase, domain 2"/>
    <property type="match status" value="1"/>
</dbReference>
<dbReference type="GO" id="GO:0005737">
    <property type="term" value="C:cytoplasm"/>
    <property type="evidence" value="ECO:0007669"/>
    <property type="project" value="UniProtKB-SubCell"/>
</dbReference>
<accession>A0A1I0F8A7</accession>
<comment type="similarity">
    <text evidence="6">Belongs to the NAGSA dehydrogenase family. Type 2 subfamily.</text>
</comment>
<dbReference type="SUPFAM" id="SSF51735">
    <property type="entry name" value="NAD(P)-binding Rossmann-fold domains"/>
    <property type="match status" value="1"/>
</dbReference>
<dbReference type="PANTHER" id="PTHR32338">
    <property type="entry name" value="N-ACETYL-GAMMA-GLUTAMYL-PHOSPHATE REDUCTASE, CHLOROPLASTIC-RELATED-RELATED"/>
    <property type="match status" value="1"/>
</dbReference>
<evidence type="ECO:0000313" key="9">
    <source>
        <dbReference type="Proteomes" id="UP000199800"/>
    </source>
</evidence>
<comment type="pathway">
    <text evidence="6">Amino-acid biosynthesis; L-arginine biosynthesis; N(2)-acetyl-L-ornithine from L-glutamate: step 3/4.</text>
</comment>
<dbReference type="EMBL" id="FOHN01000028">
    <property type="protein sequence ID" value="SET53349.1"/>
    <property type="molecule type" value="Genomic_DNA"/>
</dbReference>
<dbReference type="PANTHER" id="PTHR32338:SF10">
    <property type="entry name" value="N-ACETYL-GAMMA-GLUTAMYL-PHOSPHATE REDUCTASE, CHLOROPLASTIC-RELATED"/>
    <property type="match status" value="1"/>
</dbReference>
<dbReference type="InterPro" id="IPR050085">
    <property type="entry name" value="AGPR"/>
</dbReference>
<dbReference type="InterPro" id="IPR010136">
    <property type="entry name" value="AGPR_type-2"/>
</dbReference>
<protein>
    <recommendedName>
        <fullName evidence="6">N-acetyl-gamma-glutamyl-phosphate reductase</fullName>
        <shortName evidence="6">AGPR</shortName>
        <ecNumber evidence="6">1.2.1.38</ecNumber>
    </recommendedName>
    <alternativeName>
        <fullName evidence="6">N-acetyl-glutamate semialdehyde dehydrogenase</fullName>
        <shortName evidence="6">NAGSA dehydrogenase</shortName>
    </alternativeName>
</protein>
<dbReference type="CDD" id="cd17896">
    <property type="entry name" value="AGPR_2_N"/>
    <property type="match status" value="1"/>
</dbReference>
<keyword evidence="3 6" id="KW-0028">Amino-acid biosynthesis</keyword>
<organism evidence="8 9">
    <name type="scientific">[Clostridium] polysaccharolyticum</name>
    <dbReference type="NCBI Taxonomy" id="29364"/>
    <lineage>
        <taxon>Bacteria</taxon>
        <taxon>Bacillati</taxon>
        <taxon>Bacillota</taxon>
        <taxon>Clostridia</taxon>
        <taxon>Lachnospirales</taxon>
        <taxon>Lachnospiraceae</taxon>
    </lineage>
</organism>
<dbReference type="UniPathway" id="UPA00068">
    <property type="reaction ID" value="UER00108"/>
</dbReference>
<comment type="catalytic activity">
    <reaction evidence="6">
        <text>N-acetyl-L-glutamate 5-semialdehyde + phosphate + NADP(+) = N-acetyl-L-glutamyl 5-phosphate + NADPH + H(+)</text>
        <dbReference type="Rhea" id="RHEA:21588"/>
        <dbReference type="ChEBI" id="CHEBI:15378"/>
        <dbReference type="ChEBI" id="CHEBI:29123"/>
        <dbReference type="ChEBI" id="CHEBI:43474"/>
        <dbReference type="ChEBI" id="CHEBI:57783"/>
        <dbReference type="ChEBI" id="CHEBI:57936"/>
        <dbReference type="ChEBI" id="CHEBI:58349"/>
        <dbReference type="EC" id="1.2.1.38"/>
    </reaction>
</comment>
<dbReference type="HAMAP" id="MF_01110">
    <property type="entry name" value="ArgC_type2"/>
    <property type="match status" value="1"/>
</dbReference>
<dbReference type="OrthoDB" id="9801289at2"/>
<dbReference type="NCBIfam" id="TIGR01851">
    <property type="entry name" value="argC_other"/>
    <property type="match status" value="1"/>
</dbReference>
<dbReference type="InterPro" id="IPR000534">
    <property type="entry name" value="Semialdehyde_DH_NAD-bd"/>
</dbReference>